<feature type="domain" description="Major facilitator superfamily (MFS) profile" evidence="10">
    <location>
        <begin position="65"/>
        <end position="493"/>
    </location>
</feature>
<gene>
    <name evidence="11" type="ORF">LTR84_004153</name>
</gene>
<evidence type="ECO:0000256" key="1">
    <source>
        <dbReference type="ARBA" id="ARBA00004651"/>
    </source>
</evidence>
<dbReference type="FunFam" id="1.20.1250.20:FF:000065">
    <property type="entry name" value="Putative MFS pantothenate transporter"/>
    <property type="match status" value="1"/>
</dbReference>
<dbReference type="Gene3D" id="1.20.1250.20">
    <property type="entry name" value="MFS general substrate transporter like domains"/>
    <property type="match status" value="2"/>
</dbReference>
<dbReference type="SUPFAM" id="SSF103473">
    <property type="entry name" value="MFS general substrate transporter"/>
    <property type="match status" value="1"/>
</dbReference>
<feature type="transmembrane region" description="Helical" evidence="9">
    <location>
        <begin position="95"/>
        <end position="115"/>
    </location>
</feature>
<evidence type="ECO:0000256" key="9">
    <source>
        <dbReference type="SAM" id="Phobius"/>
    </source>
</evidence>
<keyword evidence="5 9" id="KW-1133">Transmembrane helix</keyword>
<feature type="transmembrane region" description="Helical" evidence="9">
    <location>
        <begin position="467"/>
        <end position="489"/>
    </location>
</feature>
<feature type="transmembrane region" description="Helical" evidence="9">
    <location>
        <begin position="340"/>
        <end position="361"/>
    </location>
</feature>
<feature type="transmembrane region" description="Helical" evidence="9">
    <location>
        <begin position="127"/>
        <end position="151"/>
    </location>
</feature>
<evidence type="ECO:0000256" key="7">
    <source>
        <dbReference type="ARBA" id="ARBA00037968"/>
    </source>
</evidence>
<dbReference type="RefSeq" id="XP_064704843.1">
    <property type="nucleotide sequence ID" value="XM_064847731.1"/>
</dbReference>
<dbReference type="FunFam" id="1.20.1250.20:FF:000386">
    <property type="entry name" value="MFS general substrate transporter"/>
    <property type="match status" value="1"/>
</dbReference>
<dbReference type="EMBL" id="JAVRRD010000018">
    <property type="protein sequence ID" value="KAK5050033.1"/>
    <property type="molecule type" value="Genomic_DNA"/>
</dbReference>
<keyword evidence="6 9" id="KW-0472">Membrane</keyword>
<evidence type="ECO:0000256" key="8">
    <source>
        <dbReference type="SAM" id="MobiDB-lite"/>
    </source>
</evidence>
<dbReference type="PANTHER" id="PTHR43791:SF39">
    <property type="entry name" value="TRANSPORTER LIZ1_SEO1, PUTATIVE (AFU_ORTHOLOGUE AFUA_3G00980)-RELATED"/>
    <property type="match status" value="1"/>
</dbReference>
<evidence type="ECO:0000256" key="3">
    <source>
        <dbReference type="ARBA" id="ARBA00022475"/>
    </source>
</evidence>
<feature type="transmembrane region" description="Helical" evidence="9">
    <location>
        <begin position="225"/>
        <end position="247"/>
    </location>
</feature>
<feature type="transmembrane region" description="Helical" evidence="9">
    <location>
        <begin position="157"/>
        <end position="179"/>
    </location>
</feature>
<dbReference type="GO" id="GO:0005886">
    <property type="term" value="C:plasma membrane"/>
    <property type="evidence" value="ECO:0007669"/>
    <property type="project" value="UniProtKB-SubCell"/>
</dbReference>
<protein>
    <recommendedName>
        <fullName evidence="10">Major facilitator superfamily (MFS) profile domain-containing protein</fullName>
    </recommendedName>
</protein>
<dbReference type="InterPro" id="IPR011701">
    <property type="entry name" value="MFS"/>
</dbReference>
<keyword evidence="4 9" id="KW-0812">Transmembrane</keyword>
<feature type="compositionally biased region" description="Basic and acidic residues" evidence="8">
    <location>
        <begin position="1"/>
        <end position="10"/>
    </location>
</feature>
<dbReference type="InterPro" id="IPR020846">
    <property type="entry name" value="MFS_dom"/>
</dbReference>
<comment type="caution">
    <text evidence="11">The sequence shown here is derived from an EMBL/GenBank/DDBJ whole genome shotgun (WGS) entry which is preliminary data.</text>
</comment>
<evidence type="ECO:0000259" key="10">
    <source>
        <dbReference type="PROSITE" id="PS50850"/>
    </source>
</evidence>
<dbReference type="InterPro" id="IPR036259">
    <property type="entry name" value="MFS_trans_sf"/>
</dbReference>
<evidence type="ECO:0000313" key="12">
    <source>
        <dbReference type="Proteomes" id="UP001358417"/>
    </source>
</evidence>
<comment type="subcellular location">
    <subcellularLocation>
        <location evidence="1">Cell membrane</location>
        <topology evidence="1">Multi-pass membrane protein</topology>
    </subcellularLocation>
</comment>
<keyword evidence="3" id="KW-1003">Cell membrane</keyword>
<keyword evidence="2" id="KW-0813">Transport</keyword>
<dbReference type="PROSITE" id="PS50850">
    <property type="entry name" value="MFS"/>
    <property type="match status" value="1"/>
</dbReference>
<dbReference type="GeneID" id="89972332"/>
<feature type="transmembrane region" description="Helical" evidence="9">
    <location>
        <begin position="57"/>
        <end position="75"/>
    </location>
</feature>
<evidence type="ECO:0000256" key="4">
    <source>
        <dbReference type="ARBA" id="ARBA00022692"/>
    </source>
</evidence>
<feature type="transmembrane region" description="Helical" evidence="9">
    <location>
        <begin position="191"/>
        <end position="213"/>
    </location>
</feature>
<feature type="region of interest" description="Disordered" evidence="8">
    <location>
        <begin position="1"/>
        <end position="30"/>
    </location>
</feature>
<evidence type="ECO:0000256" key="2">
    <source>
        <dbReference type="ARBA" id="ARBA00022448"/>
    </source>
</evidence>
<comment type="similarity">
    <text evidence="7">Belongs to the major facilitator superfamily. Allantoate permease family.</text>
</comment>
<organism evidence="11 12">
    <name type="scientific">Exophiala bonariae</name>
    <dbReference type="NCBI Taxonomy" id="1690606"/>
    <lineage>
        <taxon>Eukaryota</taxon>
        <taxon>Fungi</taxon>
        <taxon>Dikarya</taxon>
        <taxon>Ascomycota</taxon>
        <taxon>Pezizomycotina</taxon>
        <taxon>Eurotiomycetes</taxon>
        <taxon>Chaetothyriomycetidae</taxon>
        <taxon>Chaetothyriales</taxon>
        <taxon>Herpotrichiellaceae</taxon>
        <taxon>Exophiala</taxon>
    </lineage>
</organism>
<reference evidence="11 12" key="1">
    <citation type="submission" date="2023-08" db="EMBL/GenBank/DDBJ databases">
        <title>Black Yeasts Isolated from many extreme environments.</title>
        <authorList>
            <person name="Coleine C."/>
            <person name="Stajich J.E."/>
            <person name="Selbmann L."/>
        </authorList>
    </citation>
    <scope>NUCLEOTIDE SEQUENCE [LARGE SCALE GENOMIC DNA]</scope>
    <source>
        <strain evidence="11 12">CCFEE 5792</strain>
    </source>
</reference>
<feature type="transmembrane region" description="Helical" evidence="9">
    <location>
        <begin position="433"/>
        <end position="455"/>
    </location>
</feature>
<evidence type="ECO:0000313" key="11">
    <source>
        <dbReference type="EMBL" id="KAK5050033.1"/>
    </source>
</evidence>
<dbReference type="GO" id="GO:0022857">
    <property type="term" value="F:transmembrane transporter activity"/>
    <property type="evidence" value="ECO:0007669"/>
    <property type="project" value="InterPro"/>
</dbReference>
<sequence>MGKETGDHKGAPATTVDEEAGFSTSSNSSQEHIVKPTSTWKGYIWDTWELPKEERWLLFKVDAFVLTFASIGYFLKNLDQYNVNNAFLSGMQEDLSMYGNQLVTSTSIWTVGYVIGQIPSNLLLTRLSPRIVIPSLELGWGVATIATSAVSSYKALYALRFLVGLFESGFYPGIHYLLGSWYTPRELGKRAMIFWLAGSMGQLFSGFLQAAAYTGLNGVHGRAGWRWLFIIDGIITLPLALMGYLFFPNLPQGNVKTWWTTEAEHQLSIKRMKAIGRAGKEPWTWPKFKRLLFSWHTYILPMLYVIWNNGSFQPAMGFWLKSFNKKPNPVPGVNFTIPEINYLPNVTVGVFIGMAFLWGWASDGPLHGRRYPFIYAGAVINLIFSIVLRQMPLYSDIHGRKIVYWLSQIGFGAGPLILSWINEICSDDTEKRALLVAAGNDFAYVVQAVAPNFVWKTTDFPAARKGYTWSLVLQILLLLWTALIQILLWRDKRIAAKRRQSEAAESHGEDAAGLSVPSEADKKRISFEAVAIAPAAGPITQ</sequence>
<accession>A0AAV9N5U7</accession>
<evidence type="ECO:0000256" key="5">
    <source>
        <dbReference type="ARBA" id="ARBA00022989"/>
    </source>
</evidence>
<dbReference type="Pfam" id="PF07690">
    <property type="entry name" value="MFS_1"/>
    <property type="match status" value="1"/>
</dbReference>
<feature type="transmembrane region" description="Helical" evidence="9">
    <location>
        <begin position="402"/>
        <end position="421"/>
    </location>
</feature>
<feature type="transmembrane region" description="Helical" evidence="9">
    <location>
        <begin position="298"/>
        <end position="320"/>
    </location>
</feature>
<name>A0AAV9N5U7_9EURO</name>
<evidence type="ECO:0000256" key="6">
    <source>
        <dbReference type="ARBA" id="ARBA00023136"/>
    </source>
</evidence>
<dbReference type="PANTHER" id="PTHR43791">
    <property type="entry name" value="PERMEASE-RELATED"/>
    <property type="match status" value="1"/>
</dbReference>
<keyword evidence="12" id="KW-1185">Reference proteome</keyword>
<proteinExistence type="inferred from homology"/>
<feature type="transmembrane region" description="Helical" evidence="9">
    <location>
        <begin position="373"/>
        <end position="390"/>
    </location>
</feature>
<dbReference type="AlphaFoldDB" id="A0AAV9N5U7"/>
<dbReference type="Proteomes" id="UP001358417">
    <property type="component" value="Unassembled WGS sequence"/>
</dbReference>